<feature type="transmembrane region" description="Helical" evidence="1">
    <location>
        <begin position="20"/>
        <end position="36"/>
    </location>
</feature>
<sequence length="70" mass="8152">MKKYEWNNPMLKKRNNIFSWLALLSMCVALLFVLFTEGEIEVVALTFVGLAMVFAVITWKVQVDDKKLKK</sequence>
<dbReference type="EMBL" id="LAZR01000249">
    <property type="protein sequence ID" value="KKN79304.1"/>
    <property type="molecule type" value="Genomic_DNA"/>
</dbReference>
<dbReference type="AlphaFoldDB" id="A0A0F9TJ72"/>
<keyword evidence="1" id="KW-0812">Transmembrane</keyword>
<reference evidence="2" key="1">
    <citation type="journal article" date="2015" name="Nature">
        <title>Complex archaea that bridge the gap between prokaryotes and eukaryotes.</title>
        <authorList>
            <person name="Spang A."/>
            <person name="Saw J.H."/>
            <person name="Jorgensen S.L."/>
            <person name="Zaremba-Niedzwiedzka K."/>
            <person name="Martijn J."/>
            <person name="Lind A.E."/>
            <person name="van Eijk R."/>
            <person name="Schleper C."/>
            <person name="Guy L."/>
            <person name="Ettema T.J."/>
        </authorList>
    </citation>
    <scope>NUCLEOTIDE SEQUENCE</scope>
</reference>
<keyword evidence="1" id="KW-0472">Membrane</keyword>
<evidence type="ECO:0000256" key="1">
    <source>
        <dbReference type="SAM" id="Phobius"/>
    </source>
</evidence>
<evidence type="ECO:0000313" key="2">
    <source>
        <dbReference type="EMBL" id="KKN79304.1"/>
    </source>
</evidence>
<feature type="transmembrane region" description="Helical" evidence="1">
    <location>
        <begin position="42"/>
        <end position="61"/>
    </location>
</feature>
<gene>
    <name evidence="2" type="ORF">LCGC14_0340860</name>
</gene>
<keyword evidence="1" id="KW-1133">Transmembrane helix</keyword>
<organism evidence="2">
    <name type="scientific">marine sediment metagenome</name>
    <dbReference type="NCBI Taxonomy" id="412755"/>
    <lineage>
        <taxon>unclassified sequences</taxon>
        <taxon>metagenomes</taxon>
        <taxon>ecological metagenomes</taxon>
    </lineage>
</organism>
<proteinExistence type="predicted"/>
<accession>A0A0F9TJ72</accession>
<protein>
    <submittedName>
        <fullName evidence="2">Uncharacterized protein</fullName>
    </submittedName>
</protein>
<comment type="caution">
    <text evidence="2">The sequence shown here is derived from an EMBL/GenBank/DDBJ whole genome shotgun (WGS) entry which is preliminary data.</text>
</comment>
<name>A0A0F9TJ72_9ZZZZ</name>